<keyword evidence="2" id="KW-1185">Reference proteome</keyword>
<dbReference type="InterPro" id="IPR025528">
    <property type="entry name" value="BrnA_antitoxin"/>
</dbReference>
<reference evidence="1 2" key="1">
    <citation type="submission" date="2024-03" db="EMBL/GenBank/DDBJ databases">
        <authorList>
            <person name="Jo J.-H."/>
        </authorList>
    </citation>
    <scope>NUCLEOTIDE SEQUENCE [LARGE SCALE GENOMIC DNA]</scope>
    <source>
        <strain evidence="1 2">PS1R-30</strain>
    </source>
</reference>
<accession>A0ABU8RUB4</accession>
<dbReference type="Pfam" id="PF14384">
    <property type="entry name" value="BrnA_antitoxin"/>
    <property type="match status" value="1"/>
</dbReference>
<organism evidence="1 2">
    <name type="scientific">Novosphingobium anseongense</name>
    <dbReference type="NCBI Taxonomy" id="3133436"/>
    <lineage>
        <taxon>Bacteria</taxon>
        <taxon>Pseudomonadati</taxon>
        <taxon>Pseudomonadota</taxon>
        <taxon>Alphaproteobacteria</taxon>
        <taxon>Sphingomonadales</taxon>
        <taxon>Sphingomonadaceae</taxon>
        <taxon>Novosphingobium</taxon>
    </lineage>
</organism>
<proteinExistence type="predicted"/>
<evidence type="ECO:0000313" key="1">
    <source>
        <dbReference type="EMBL" id="MEJ5976587.1"/>
    </source>
</evidence>
<name>A0ABU8RUB4_9SPHN</name>
<dbReference type="Proteomes" id="UP001361239">
    <property type="component" value="Unassembled WGS sequence"/>
</dbReference>
<protein>
    <submittedName>
        <fullName evidence="1">BrnA antitoxin family protein</fullName>
    </submittedName>
</protein>
<evidence type="ECO:0000313" key="2">
    <source>
        <dbReference type="Proteomes" id="UP001361239"/>
    </source>
</evidence>
<dbReference type="EMBL" id="JBBHJZ010000001">
    <property type="protein sequence ID" value="MEJ5976587.1"/>
    <property type="molecule type" value="Genomic_DNA"/>
</dbReference>
<dbReference type="RefSeq" id="WP_339586493.1">
    <property type="nucleotide sequence ID" value="NZ_JBBHJZ010000001.1"/>
</dbReference>
<comment type="caution">
    <text evidence="1">The sequence shown here is derived from an EMBL/GenBank/DDBJ whole genome shotgun (WGS) entry which is preliminary data.</text>
</comment>
<gene>
    <name evidence="1" type="ORF">WG901_08075</name>
</gene>
<sequence length="80" mass="8974">MDAVSDNPELTAEQIDAARPFAEAFPELAKTVRRRGPGKKPAMVSQTLRLDREVLEAWRASGPGWQRRMNDVLRKAMPKG</sequence>